<comment type="caution">
    <text evidence="1">The sequence shown here is derived from an EMBL/GenBank/DDBJ whole genome shotgun (WGS) entry which is preliminary data.</text>
</comment>
<accession>A0A108E635</accession>
<organism evidence="1 2">
    <name type="scientific">Burkholderia territorii</name>
    <dbReference type="NCBI Taxonomy" id="1503055"/>
    <lineage>
        <taxon>Bacteria</taxon>
        <taxon>Pseudomonadati</taxon>
        <taxon>Pseudomonadota</taxon>
        <taxon>Betaproteobacteria</taxon>
        <taxon>Burkholderiales</taxon>
        <taxon>Burkholderiaceae</taxon>
        <taxon>Burkholderia</taxon>
        <taxon>Burkholderia cepacia complex</taxon>
    </lineage>
</organism>
<name>A0A108E635_9BURK</name>
<dbReference type="EMBL" id="LPLZ01000082">
    <property type="protein sequence ID" value="KWN05415.1"/>
    <property type="molecule type" value="Genomic_DNA"/>
</dbReference>
<reference evidence="1 2" key="1">
    <citation type="submission" date="2015-11" db="EMBL/GenBank/DDBJ databases">
        <title>Expanding the genomic diversity of Burkholderia species for the development of highly accurate diagnostics.</title>
        <authorList>
            <person name="Sahl J."/>
            <person name="Keim P."/>
            <person name="Wagner D."/>
        </authorList>
    </citation>
    <scope>NUCLEOTIDE SEQUENCE [LARGE SCALE GENOMIC DNA]</scope>
    <source>
        <strain evidence="1 2">MSMB793WGS</strain>
    </source>
</reference>
<gene>
    <name evidence="1" type="ORF">WT83_29110</name>
</gene>
<dbReference type="AlphaFoldDB" id="A0A108E635"/>
<dbReference type="Proteomes" id="UP000068016">
    <property type="component" value="Unassembled WGS sequence"/>
</dbReference>
<proteinExistence type="predicted"/>
<sequence length="438" mass="49137">MAYAAYLASFTAEEKLYVVAAAQSWQQDKRGTGFFQSVELNSFEDVIHSLGRGLVHDFILKAQEEAAERLNGRLSQKHLLQPTRNQPQRTLSNLYQLWDKLGDVPISDDGQHLDESFLHFGKGAEKETVWRWFEAQNPQFIVGEVVQGIRKTDEQSEIAELAVENLQTGDKVDLRSCPFLKDHATAEFEYAVVESVERETPECVAVSYEAHGVVGYPVGCKLKVSPETMGLRYLQQERQAPSGGHSKLSEVTESDLEAVKTAGFRVHLGGAADGPELGARWWWTLTQPRWIAVESSPHDFATESEVWADAVRALRADPDLNRKIPEALESEVPVQIPLTIEPDALLGDLRRRGFVVSAWNLNDTTGPLENDDATEGLTDEQFLRLQEKLFEKASVSLEDVLTTRGNQHIADIWEMQRCRMLDEVRAKQAETQAPLRGA</sequence>
<evidence type="ECO:0000313" key="1">
    <source>
        <dbReference type="EMBL" id="KWN05415.1"/>
    </source>
</evidence>
<protein>
    <submittedName>
        <fullName evidence="1">Uncharacterized protein</fullName>
    </submittedName>
</protein>
<evidence type="ECO:0000313" key="2">
    <source>
        <dbReference type="Proteomes" id="UP000068016"/>
    </source>
</evidence>